<dbReference type="EMBL" id="VWNA01000001">
    <property type="protein sequence ID" value="MQT12793.1"/>
    <property type="molecule type" value="Genomic_DNA"/>
</dbReference>
<dbReference type="SUPFAM" id="SSF158757">
    <property type="entry name" value="SMc04008-like"/>
    <property type="match status" value="1"/>
</dbReference>
<dbReference type="Proteomes" id="UP000332515">
    <property type="component" value="Unassembled WGS sequence"/>
</dbReference>
<dbReference type="AlphaFoldDB" id="A0A6A7Y1H8"/>
<feature type="region of interest" description="Disordered" evidence="1">
    <location>
        <begin position="84"/>
        <end position="106"/>
    </location>
</feature>
<reference evidence="3 4" key="1">
    <citation type="submission" date="2019-09" db="EMBL/GenBank/DDBJ databases">
        <title>Segnochrobactrum spirostomi gen. nov., sp. nov., isolated from the ciliate Spirostomum cf. yagiui and description of a novel family, Segnochrobactraceae fam. nov. within the order Rhizobiales of the class Alphaproteobacteria.</title>
        <authorList>
            <person name="Akter S."/>
            <person name="Shazib S.U.A."/>
            <person name="Shin M.K."/>
        </authorList>
    </citation>
    <scope>NUCLEOTIDE SEQUENCE [LARGE SCALE GENOMIC DNA]</scope>
    <source>
        <strain evidence="3 4">Sp-1</strain>
    </source>
</reference>
<dbReference type="RefSeq" id="WP_153480020.1">
    <property type="nucleotide sequence ID" value="NZ_VWNA01000001.1"/>
</dbReference>
<dbReference type="InterPro" id="IPR023163">
    <property type="entry name" value="SMc04008-like_domain"/>
</dbReference>
<evidence type="ECO:0000256" key="1">
    <source>
        <dbReference type="SAM" id="MobiDB-lite"/>
    </source>
</evidence>
<sequence length="106" mass="12024">MSEIDDATRTELEAAAFRRLVAHLRERTDVQNIDLMNLAGFCRNCLANWYRDAAEAKGLALTKDETREIVYGMPYDDWKARHQTEATPAQSAAFEVSQTAALHKDH</sequence>
<evidence type="ECO:0000313" key="3">
    <source>
        <dbReference type="EMBL" id="MQT12793.1"/>
    </source>
</evidence>
<feature type="compositionally biased region" description="Polar residues" evidence="1">
    <location>
        <begin position="85"/>
        <end position="100"/>
    </location>
</feature>
<dbReference type="Gene3D" id="1.10.3340.10">
    <property type="entry name" value="SMc04008-like"/>
    <property type="match status" value="1"/>
</dbReference>
<organism evidence="3 4">
    <name type="scientific">Segnochrobactrum spirostomi</name>
    <dbReference type="NCBI Taxonomy" id="2608987"/>
    <lineage>
        <taxon>Bacteria</taxon>
        <taxon>Pseudomonadati</taxon>
        <taxon>Pseudomonadota</taxon>
        <taxon>Alphaproteobacteria</taxon>
        <taxon>Hyphomicrobiales</taxon>
        <taxon>Segnochrobactraceae</taxon>
        <taxon>Segnochrobactrum</taxon>
    </lineage>
</organism>
<evidence type="ECO:0000259" key="2">
    <source>
        <dbReference type="Pfam" id="PF06844"/>
    </source>
</evidence>
<protein>
    <submittedName>
        <fullName evidence="3">DUF1244 domain-containing protein</fullName>
    </submittedName>
</protein>
<dbReference type="InterPro" id="IPR036810">
    <property type="entry name" value="SMc04008-like_sf"/>
</dbReference>
<name>A0A6A7Y1H8_9HYPH</name>
<proteinExistence type="predicted"/>
<evidence type="ECO:0000313" key="4">
    <source>
        <dbReference type="Proteomes" id="UP000332515"/>
    </source>
</evidence>
<comment type="caution">
    <text evidence="3">The sequence shown here is derived from an EMBL/GenBank/DDBJ whole genome shotgun (WGS) entry which is preliminary data.</text>
</comment>
<feature type="domain" description="SMc04008-like" evidence="2">
    <location>
        <begin position="30"/>
        <end position="95"/>
    </location>
</feature>
<keyword evidence="4" id="KW-1185">Reference proteome</keyword>
<dbReference type="Pfam" id="PF06844">
    <property type="entry name" value="DUF1244"/>
    <property type="match status" value="1"/>
</dbReference>
<gene>
    <name evidence="3" type="ORF">F0357_09040</name>
</gene>
<accession>A0A6A7Y1H8</accession>